<dbReference type="CDD" id="cd02140">
    <property type="entry name" value="Frm2-like"/>
    <property type="match status" value="1"/>
</dbReference>
<dbReference type="GO" id="GO:0005737">
    <property type="term" value="C:cytoplasm"/>
    <property type="evidence" value="ECO:0007669"/>
    <property type="project" value="UniProtKB-SubCell"/>
</dbReference>
<comment type="subcellular location">
    <subcellularLocation>
        <location evidence="2">Cytoplasm</location>
    </subcellularLocation>
    <subcellularLocation>
        <location evidence="1">Nucleus</location>
    </subcellularLocation>
</comment>
<dbReference type="InterPro" id="IPR000415">
    <property type="entry name" value="Nitroreductase-like"/>
</dbReference>
<dbReference type="InterPro" id="IPR033877">
    <property type="entry name" value="Frm2/Hbn1"/>
</dbReference>
<dbReference type="InterPro" id="IPR029479">
    <property type="entry name" value="Nitroreductase"/>
</dbReference>
<evidence type="ECO:0000256" key="4">
    <source>
        <dbReference type="ARBA" id="ARBA00022490"/>
    </source>
</evidence>
<dbReference type="AlphaFoldDB" id="A0AAV9UHE1"/>
<gene>
    <name evidence="8" type="ORF">TWF696_008822</name>
</gene>
<evidence type="ECO:0000256" key="6">
    <source>
        <dbReference type="ARBA" id="ARBA00023242"/>
    </source>
</evidence>
<evidence type="ECO:0000313" key="9">
    <source>
        <dbReference type="Proteomes" id="UP001375240"/>
    </source>
</evidence>
<name>A0AAV9UHE1_9PEZI</name>
<evidence type="ECO:0000259" key="7">
    <source>
        <dbReference type="Pfam" id="PF00881"/>
    </source>
</evidence>
<dbReference type="FunFam" id="3.40.109.10:FF:000001">
    <property type="entry name" value="Nitroreductase family"/>
    <property type="match status" value="1"/>
</dbReference>
<evidence type="ECO:0000313" key="8">
    <source>
        <dbReference type="EMBL" id="KAK6340496.1"/>
    </source>
</evidence>
<protein>
    <recommendedName>
        <fullName evidence="7">Nitroreductase domain-containing protein</fullName>
    </recommendedName>
</protein>
<evidence type="ECO:0000256" key="3">
    <source>
        <dbReference type="ARBA" id="ARBA00007118"/>
    </source>
</evidence>
<organism evidence="8 9">
    <name type="scientific">Orbilia brochopaga</name>
    <dbReference type="NCBI Taxonomy" id="3140254"/>
    <lineage>
        <taxon>Eukaryota</taxon>
        <taxon>Fungi</taxon>
        <taxon>Dikarya</taxon>
        <taxon>Ascomycota</taxon>
        <taxon>Pezizomycotina</taxon>
        <taxon>Orbiliomycetes</taxon>
        <taxon>Orbiliales</taxon>
        <taxon>Orbiliaceae</taxon>
        <taxon>Orbilia</taxon>
    </lineage>
</organism>
<evidence type="ECO:0000256" key="2">
    <source>
        <dbReference type="ARBA" id="ARBA00004496"/>
    </source>
</evidence>
<evidence type="ECO:0000256" key="5">
    <source>
        <dbReference type="ARBA" id="ARBA00023002"/>
    </source>
</evidence>
<keyword evidence="9" id="KW-1185">Reference proteome</keyword>
<keyword evidence="6" id="KW-0539">Nucleus</keyword>
<dbReference type="GO" id="GO:0034599">
    <property type="term" value="P:cellular response to oxidative stress"/>
    <property type="evidence" value="ECO:0007669"/>
    <property type="project" value="InterPro"/>
</dbReference>
<accession>A0AAV9UHE1</accession>
<dbReference type="Proteomes" id="UP001375240">
    <property type="component" value="Unassembled WGS sequence"/>
</dbReference>
<comment type="caution">
    <text evidence="8">The sequence shown here is derived from an EMBL/GenBank/DDBJ whole genome shotgun (WGS) entry which is preliminary data.</text>
</comment>
<dbReference type="GO" id="GO:0016491">
    <property type="term" value="F:oxidoreductase activity"/>
    <property type="evidence" value="ECO:0007669"/>
    <property type="project" value="UniProtKB-KW"/>
</dbReference>
<proteinExistence type="inferred from homology"/>
<dbReference type="PANTHER" id="PTHR43035">
    <property type="entry name" value="FATTY ACID REPRESSION MUTANT PROTEIN 2-RELATED"/>
    <property type="match status" value="1"/>
</dbReference>
<dbReference type="PANTHER" id="PTHR43035:SF1">
    <property type="entry name" value="FATTY ACID REPRESSION MUTANT PROTEIN 2-RELATED"/>
    <property type="match status" value="1"/>
</dbReference>
<sequence>MADKKSFLEAVKSRHTYYDLKDESPIPDERIEELAKTAITSCPSSFNSQSARLVLLLGDHHKKLWDITLNTLLAILPDEQKEATTARITDFRKAYGTILFLEDPQPIKELQTAFALYADKFPVWSEHTSAIHQFTLWTALEAEGFGANLQHYNPLIDDKVKEEWGIDKSYRLVAQLVFGAPNSGPQTRPEIVTLKPLEETFRVFK</sequence>
<dbReference type="Gene3D" id="3.40.109.10">
    <property type="entry name" value="NADH Oxidase"/>
    <property type="match status" value="1"/>
</dbReference>
<dbReference type="GO" id="GO:0005634">
    <property type="term" value="C:nucleus"/>
    <property type="evidence" value="ECO:0007669"/>
    <property type="project" value="UniProtKB-SubCell"/>
</dbReference>
<dbReference type="EMBL" id="JAVHNQ010000008">
    <property type="protein sequence ID" value="KAK6340496.1"/>
    <property type="molecule type" value="Genomic_DNA"/>
</dbReference>
<evidence type="ECO:0000256" key="1">
    <source>
        <dbReference type="ARBA" id="ARBA00004123"/>
    </source>
</evidence>
<comment type="similarity">
    <text evidence="3">Belongs to the nitroreductase family.</text>
</comment>
<keyword evidence="4" id="KW-0963">Cytoplasm</keyword>
<keyword evidence="5" id="KW-0560">Oxidoreductase</keyword>
<reference evidence="8 9" key="1">
    <citation type="submission" date="2019-10" db="EMBL/GenBank/DDBJ databases">
        <authorList>
            <person name="Palmer J.M."/>
        </authorList>
    </citation>
    <scope>NUCLEOTIDE SEQUENCE [LARGE SCALE GENOMIC DNA]</scope>
    <source>
        <strain evidence="8 9">TWF696</strain>
    </source>
</reference>
<feature type="domain" description="Nitroreductase" evidence="7">
    <location>
        <begin position="11"/>
        <end position="179"/>
    </location>
</feature>
<dbReference type="SUPFAM" id="SSF55469">
    <property type="entry name" value="FMN-dependent nitroreductase-like"/>
    <property type="match status" value="1"/>
</dbReference>
<dbReference type="Pfam" id="PF00881">
    <property type="entry name" value="Nitroreductase"/>
    <property type="match status" value="1"/>
</dbReference>